<dbReference type="VEuPathDB" id="FungiDB:PHYBLDRAFT_187326"/>
<dbReference type="GO" id="GO:0042254">
    <property type="term" value="P:ribosome biogenesis"/>
    <property type="evidence" value="ECO:0007669"/>
    <property type="project" value="TreeGrafter"/>
</dbReference>
<proteinExistence type="predicted"/>
<organism evidence="2 3">
    <name type="scientific">Phycomyces blakesleeanus (strain ATCC 8743b / DSM 1359 / FGSC 10004 / NBRC 33097 / NRRL 1555)</name>
    <dbReference type="NCBI Taxonomy" id="763407"/>
    <lineage>
        <taxon>Eukaryota</taxon>
        <taxon>Fungi</taxon>
        <taxon>Fungi incertae sedis</taxon>
        <taxon>Mucoromycota</taxon>
        <taxon>Mucoromycotina</taxon>
        <taxon>Mucoromycetes</taxon>
        <taxon>Mucorales</taxon>
        <taxon>Phycomycetaceae</taxon>
        <taxon>Phycomyces</taxon>
    </lineage>
</organism>
<sequence>MSELSSEKIARALKGAGLSSKQRIEAATEAWLNDDLFFPNKDDFLFEWLCNLLIRSNLKNPNESPLLNIAYWQLLNKLMEHYDARVKLDRKRTPPVIRAYLVLAISRVLEYLYTKLKDDVKKRTEMLTELNHCVQLLFSNSFTYSYRPTFEHMAIIVDQIATGLSIQIDLTKKGSLTEAKSMENLARLSENILERYDSQIIQAGNPRKIYTSIIGGSFRSLLAIRRRVLTLEDGQTYIGVSQRITDVLTNAMFHPDNISEYVSLLKDAFANVQNTNSLKQIPYVKSTFDELTSMVTQSKDKEVLIDALDVLPTLFSSFVVGFRTKREMQISSTMQEIERTVEFGFFIEALSILNKARGGSPKFYLKSLGGLLKQLLQLNVYSARNDDITKSEQTVLNVIGDDMVTYMSDLKKYDQGLIFDVADTLLQIDLSFIESRITSFWPGLLNPVKEAEKSCLTFTKSVLQVYSASRQIDIFVNDFLVALDAIDFEDAYTILAKPLFSREFLEVFAMTVNKHMPAAQALAIFERFATELYTAAKQVSQTPAPKKHKRSQAQKANRKPVARFIIVYLVEYVGALRLSQHQRRSFVKASKDLFEQFIQPSLEQWMESKTDIECTALPAIQIHFSLTNTLFDVYWKHLEEDQREWLATVLKEVFKSNFKRKTQSARISVVTSVDALLQHAYFASLVSENTPARQTSELVNTALDAIVDTKHEEEVSWDGTLVHLDSSQKVNLACWKLITDEWFDVVCRFVSNEHAEKISSITLLSLVHTPNSENYNPNVLTFQVLNKTLLRSANFYEARCLKDHTIKTLVKGLIELFRADILEQSSNPSTKLLARSIIDLKLGFENPLNLSAEDISRLRDTLEPLDAMDEEINDASTKCVDQIAMFMKLFSLFPMEYYDKAYRRQAMALSFYADAWVISNKSADSGSRIKASLVCRNLQARLISTHTVKPFLVLDPKFLNWFVHSINELPTNNDLSVMKQLSSLKKLTSDVNRDVLSLMLSHTGKKSQDASASDYVEQILKLSVEPLKKHDKTRTIGASIWMTSIIETLNSYIRTRVSSLVHNKMHSSLDINDTVYASKTIASVGCYVIESLDKAKEEVSEMLELVRIIEDENEQNKIIMDFTTEFIKANHVLVLAHLLQDYVHNIGSAAESVVDTAQLSKKLVTLSSPFIQFMQASLRPSTLLSAELKTEVLNMTTAFIAAFCMTLSRYQQVHTTKRVIAVIWFVYSMVSKSGDQASIDSLSATFSAWIQTLSKEEYEILIKSFIEESEEETAQKDDIDRLHSHQVFLSLLKLVVLNSTDAQKNNLKKWIPKFVLKQSLIVGKTRSLELLSQTILLLINVTYDNEYSFSSFDMSLILSCLLQIASPNAPERFGDQLNKDIVSALFDNCCDVLANILRNHRDSLIDVMPTFLGIIQSLLHCFKSTHLSLITKKRKSIDKKNGTDASESLVAHGKTIALFAKFAPLDDSSAEKFARLLSLIPQKNPSNQKSNSSVSLALWRSMPRYVPYVLMEYFTIQSNSTMSIARPQIKAILTPSLYEILDMCTDADRSLIMTALDGSGKSLFKTFFASWKDTHKYTGQ</sequence>
<accession>A0A162PRN2</accession>
<evidence type="ECO:0000259" key="1">
    <source>
        <dbReference type="Pfam" id="PF10441"/>
    </source>
</evidence>
<dbReference type="PANTHER" id="PTHR15682">
    <property type="entry name" value="UNHEALTHY RIBOSOME BIOGENESIS PROTEIN 2 HOMOLOG"/>
    <property type="match status" value="1"/>
</dbReference>
<name>A0A162PRN2_PHYB8</name>
<dbReference type="RefSeq" id="XP_018290306.1">
    <property type="nucleotide sequence ID" value="XM_018439366.1"/>
</dbReference>
<feature type="domain" description="Nucleolar 27S pre-rRNA processing Urb2/Npa2 C-terminal" evidence="1">
    <location>
        <begin position="1337"/>
        <end position="1580"/>
    </location>
</feature>
<dbReference type="InterPro" id="IPR052609">
    <property type="entry name" value="Ribosome_Biogenesis_Reg"/>
</dbReference>
<evidence type="ECO:0000313" key="2">
    <source>
        <dbReference type="EMBL" id="OAD72266.1"/>
    </source>
</evidence>
<evidence type="ECO:0000313" key="3">
    <source>
        <dbReference type="Proteomes" id="UP000077315"/>
    </source>
</evidence>
<dbReference type="GO" id="GO:0005730">
    <property type="term" value="C:nucleolus"/>
    <property type="evidence" value="ECO:0007669"/>
    <property type="project" value="TreeGrafter"/>
</dbReference>
<dbReference type="STRING" id="763407.A0A162PRN2"/>
<dbReference type="InterPro" id="IPR018849">
    <property type="entry name" value="Urb2/Npa2_C"/>
</dbReference>
<dbReference type="InParanoid" id="A0A162PRN2"/>
<gene>
    <name evidence="2" type="ORF">PHYBLDRAFT_187326</name>
</gene>
<reference evidence="3" key="1">
    <citation type="submission" date="2015-06" db="EMBL/GenBank/DDBJ databases">
        <title>Expansion of signal transduction pathways in fungi by whole-genome duplication.</title>
        <authorList>
            <consortium name="DOE Joint Genome Institute"/>
            <person name="Corrochano L.M."/>
            <person name="Kuo A."/>
            <person name="Marcet-Houben M."/>
            <person name="Polaino S."/>
            <person name="Salamov A."/>
            <person name="Villalobos J.M."/>
            <person name="Alvarez M.I."/>
            <person name="Avalos J."/>
            <person name="Benito E.P."/>
            <person name="Benoit I."/>
            <person name="Burger G."/>
            <person name="Camino L.P."/>
            <person name="Canovas D."/>
            <person name="Cerda-Olmedo E."/>
            <person name="Cheng J.-F."/>
            <person name="Dominguez A."/>
            <person name="Elias M."/>
            <person name="Eslava A.P."/>
            <person name="Glaser F."/>
            <person name="Grimwood J."/>
            <person name="Gutierrez G."/>
            <person name="Heitman J."/>
            <person name="Henrissat B."/>
            <person name="Iturriaga E.A."/>
            <person name="Lang B.F."/>
            <person name="Lavin J.L."/>
            <person name="Lee S."/>
            <person name="Li W."/>
            <person name="Lindquist E."/>
            <person name="Lopez-Garcia S."/>
            <person name="Luque E.M."/>
            <person name="Marcos A.T."/>
            <person name="Martin J."/>
            <person name="McCluskey K."/>
            <person name="Medina H.R."/>
            <person name="Miralles-Duran A."/>
            <person name="Miyazaki A."/>
            <person name="Munoz-Torres E."/>
            <person name="Oguiza J.A."/>
            <person name="Ohm R."/>
            <person name="Olmedo M."/>
            <person name="Orejas M."/>
            <person name="Ortiz-Castellanos L."/>
            <person name="Pisabarro A.G."/>
            <person name="Rodriguez-Romero J."/>
            <person name="Ruiz-Herrera J."/>
            <person name="Ruiz-Vazquez R."/>
            <person name="Sanz C."/>
            <person name="Schackwitz W."/>
            <person name="Schmutz J."/>
            <person name="Shahriari M."/>
            <person name="Shelest E."/>
            <person name="Silva-Franco F."/>
            <person name="Soanes D."/>
            <person name="Syed K."/>
            <person name="Tagua V.G."/>
            <person name="Talbot N.J."/>
            <person name="Thon M."/>
            <person name="De vries R.P."/>
            <person name="Wiebenga A."/>
            <person name="Yadav J.S."/>
            <person name="Braun E.L."/>
            <person name="Baker S."/>
            <person name="Garre V."/>
            <person name="Horwitz B."/>
            <person name="Torres-Martinez S."/>
            <person name="Idnurm A."/>
            <person name="Herrera-Estrella A."/>
            <person name="Gabaldon T."/>
            <person name="Grigoriev I.V."/>
        </authorList>
    </citation>
    <scope>NUCLEOTIDE SEQUENCE [LARGE SCALE GENOMIC DNA]</scope>
    <source>
        <strain evidence="3">NRRL 1555(-)</strain>
    </source>
</reference>
<dbReference type="EMBL" id="KV440983">
    <property type="protein sequence ID" value="OAD72266.1"/>
    <property type="molecule type" value="Genomic_DNA"/>
</dbReference>
<protein>
    <recommendedName>
        <fullName evidence="1">Nucleolar 27S pre-rRNA processing Urb2/Npa2 C-terminal domain-containing protein</fullName>
    </recommendedName>
</protein>
<dbReference type="OrthoDB" id="160374at2759"/>
<dbReference type="PANTHER" id="PTHR15682:SF2">
    <property type="entry name" value="UNHEALTHY RIBOSOME BIOGENESIS PROTEIN 2 HOMOLOG"/>
    <property type="match status" value="1"/>
</dbReference>
<keyword evidence="3" id="KW-1185">Reference proteome</keyword>
<dbReference type="Pfam" id="PF10441">
    <property type="entry name" value="Urb2"/>
    <property type="match status" value="1"/>
</dbReference>
<dbReference type="Proteomes" id="UP000077315">
    <property type="component" value="Unassembled WGS sequence"/>
</dbReference>
<dbReference type="GeneID" id="29000272"/>